<proteinExistence type="predicted"/>
<dbReference type="Proteomes" id="UP000199518">
    <property type="component" value="Unassembled WGS sequence"/>
</dbReference>
<dbReference type="Pfam" id="PF06722">
    <property type="entry name" value="EryCIII-like_C"/>
    <property type="match status" value="1"/>
</dbReference>
<dbReference type="PANTHER" id="PTHR48050">
    <property type="entry name" value="STEROL 3-BETA-GLUCOSYLTRANSFERASE"/>
    <property type="match status" value="1"/>
</dbReference>
<dbReference type="GO" id="GO:0005975">
    <property type="term" value="P:carbohydrate metabolic process"/>
    <property type="evidence" value="ECO:0007669"/>
    <property type="project" value="InterPro"/>
</dbReference>
<dbReference type="InterPro" id="IPR004276">
    <property type="entry name" value="GlycoTrans_28_N"/>
</dbReference>
<dbReference type="Gene3D" id="3.40.50.2000">
    <property type="entry name" value="Glycogen Phosphorylase B"/>
    <property type="match status" value="2"/>
</dbReference>
<dbReference type="AlphaFoldDB" id="A0A1I3K066"/>
<organism evidence="3 4">
    <name type="scientific">Planctomicrobium piriforme</name>
    <dbReference type="NCBI Taxonomy" id="1576369"/>
    <lineage>
        <taxon>Bacteria</taxon>
        <taxon>Pseudomonadati</taxon>
        <taxon>Planctomycetota</taxon>
        <taxon>Planctomycetia</taxon>
        <taxon>Planctomycetales</taxon>
        <taxon>Planctomycetaceae</taxon>
        <taxon>Planctomicrobium</taxon>
    </lineage>
</organism>
<evidence type="ECO:0000313" key="3">
    <source>
        <dbReference type="EMBL" id="SFI65585.1"/>
    </source>
</evidence>
<dbReference type="GO" id="GO:0008194">
    <property type="term" value="F:UDP-glycosyltransferase activity"/>
    <property type="evidence" value="ECO:0007669"/>
    <property type="project" value="InterPro"/>
</dbReference>
<dbReference type="GO" id="GO:0033072">
    <property type="term" value="P:vancomycin biosynthetic process"/>
    <property type="evidence" value="ECO:0007669"/>
    <property type="project" value="UniProtKB-ARBA"/>
</dbReference>
<feature type="domain" description="Glycosyltransferase family 28 N-terminal" evidence="1">
    <location>
        <begin position="44"/>
        <end position="124"/>
    </location>
</feature>
<dbReference type="Pfam" id="PF03033">
    <property type="entry name" value="Glyco_transf_28"/>
    <property type="match status" value="1"/>
</dbReference>
<dbReference type="InterPro" id="IPR002213">
    <property type="entry name" value="UDP_glucos_trans"/>
</dbReference>
<evidence type="ECO:0000259" key="1">
    <source>
        <dbReference type="Pfam" id="PF03033"/>
    </source>
</evidence>
<protein>
    <submittedName>
        <fullName evidence="3">UDP:flavonoid glycosyltransferase YjiC, YdhE family</fullName>
    </submittedName>
</protein>
<evidence type="ECO:0000313" key="4">
    <source>
        <dbReference type="Proteomes" id="UP000199518"/>
    </source>
</evidence>
<dbReference type="InterPro" id="IPR050426">
    <property type="entry name" value="Glycosyltransferase_28"/>
</dbReference>
<dbReference type="GO" id="GO:0016758">
    <property type="term" value="F:hexosyltransferase activity"/>
    <property type="evidence" value="ECO:0007669"/>
    <property type="project" value="InterPro"/>
</dbReference>
<name>A0A1I3K066_9PLAN</name>
<feature type="domain" description="Erythromycin biosynthesis protein CIII-like C-terminal" evidence="2">
    <location>
        <begin position="330"/>
        <end position="418"/>
    </location>
</feature>
<dbReference type="CDD" id="cd03784">
    <property type="entry name" value="GT1_Gtf-like"/>
    <property type="match status" value="1"/>
</dbReference>
<gene>
    <name evidence="3" type="ORF">SAMN05421753_11167</name>
</gene>
<dbReference type="STRING" id="1576369.SAMN05421753_11167"/>
<keyword evidence="3" id="KW-0808">Transferase</keyword>
<dbReference type="PANTHER" id="PTHR48050:SF13">
    <property type="entry name" value="STEROL 3-BETA-GLUCOSYLTRANSFERASE UGT80A2"/>
    <property type="match status" value="1"/>
</dbReference>
<reference evidence="4" key="1">
    <citation type="submission" date="2016-10" db="EMBL/GenBank/DDBJ databases">
        <authorList>
            <person name="Varghese N."/>
            <person name="Submissions S."/>
        </authorList>
    </citation>
    <scope>NUCLEOTIDE SEQUENCE [LARGE SCALE GENOMIC DNA]</scope>
    <source>
        <strain evidence="4">DSM 26348</strain>
    </source>
</reference>
<dbReference type="OrthoDB" id="9805366at2"/>
<keyword evidence="4" id="KW-1185">Reference proteome</keyword>
<accession>A0A1I3K066</accession>
<sequence length="454" mass="49909">MAPAFPVQLLPAAQSGLTPPVRHFILRTDCGGDCLAGRGQKMHFILSTFGSAGDVFPNVALALELRRRGHQLTLATNPYFAELIESYGLAFEPLGTVKNYHACISDPNLWNPGKSFAHMFGFLKPVLKRQFDIHAERSGENVVGISSCMGFGALMAQDAHQIPVITMHLQPAVIWSDIQPPGLPGMFGPKWLQRIQFRIGERFVIDPVVCPFLNAWRVELGLPPVKNIVRWWNSKYGILCLFPDWYCTPQTDWPQPVLQADFPLWNHQSDAALADELQTFLDAGDPPIVFTPGTANAHGREFFAAAVQTCQTLKRRGILLTKYVDQIPPSLPSSIAHFNYVPLDRLLPRSAAFVHHGGVGSTSQGLLAGIPQVLMPLAHDQFDNAQRIEKLNAGASLPATRFNARRLTDLLKPLLSSDEVATVCQGYASRLAARDGIALAADAIERRVGVETKT</sequence>
<evidence type="ECO:0000259" key="2">
    <source>
        <dbReference type="Pfam" id="PF06722"/>
    </source>
</evidence>
<dbReference type="SUPFAM" id="SSF53756">
    <property type="entry name" value="UDP-Glycosyltransferase/glycogen phosphorylase"/>
    <property type="match status" value="1"/>
</dbReference>
<dbReference type="InterPro" id="IPR010610">
    <property type="entry name" value="EryCIII-like_C"/>
</dbReference>
<dbReference type="EMBL" id="FOQD01000011">
    <property type="protein sequence ID" value="SFI65585.1"/>
    <property type="molecule type" value="Genomic_DNA"/>
</dbReference>